<reference evidence="1 2" key="1">
    <citation type="submission" date="2017-01" db="EMBL/GenBank/DDBJ databases">
        <authorList>
            <person name="Varghese N."/>
            <person name="Submissions S."/>
        </authorList>
    </citation>
    <scope>NUCLEOTIDE SEQUENCE [LARGE SCALE GENOMIC DNA]</scope>
    <source>
        <strain evidence="1 2">DSM 2061</strain>
    </source>
</reference>
<proteinExistence type="predicted"/>
<dbReference type="RefSeq" id="WP_245800022.1">
    <property type="nucleotide sequence ID" value="NZ_FTOB01000003.1"/>
</dbReference>
<dbReference type="Proteomes" id="UP000185728">
    <property type="component" value="Unassembled WGS sequence"/>
</dbReference>
<keyword evidence="2" id="KW-1185">Reference proteome</keyword>
<organism evidence="1 2">
    <name type="scientific">Zobellia uliginosa</name>
    <dbReference type="NCBI Taxonomy" id="143224"/>
    <lineage>
        <taxon>Bacteria</taxon>
        <taxon>Pseudomonadati</taxon>
        <taxon>Bacteroidota</taxon>
        <taxon>Flavobacteriia</taxon>
        <taxon>Flavobacteriales</taxon>
        <taxon>Flavobacteriaceae</taxon>
        <taxon>Zobellia</taxon>
    </lineage>
</organism>
<sequence>MHYLITMGRHSIIIALLILFVSFASCRKDFEYTSSTGNLGFSKDTVFLDTVFANIGSSTYSLKVYNRSKEDISIPFIGLEQGDASFYRLNVDGVAGKAFSDIPLLAKDSLYVFIETTAKIEEKNTGQLLYTDILQFGKNDQAQKIPLVTLVQDAVFLFPRSLSDGSSETVPIGYDAEGTEIRAPGFELQNDQLNFTNEKPYVIYGFASVPKDQQLSIDAGARVHFHQNSGLVIPAEASLAINGSLSSDLENLENEVIFEGDRLEPEYSNVSGQWSGIRITKGSNNNTIKYLTLKNATIGIFVEGKPALPSPTLDIQNTQIYNSLQVNLWGKTATINGKNLVLGSAGNSSLYCSLGGSYTFIHTTIANYWTKGFRNSAALTINNYELDAEGNTTGKDLFKADFENCIIAGNGNFELSLDKNDSYTYNYYFNSCLFNGNEDQIPTKNKELYDFKNAETYRNTVWTQAILFENAGNNDFQLGPNAPALDKGDKTTALSIPTDILGADRTATPDIGAYEYTAQ</sequence>
<gene>
    <name evidence="1" type="ORF">SAMN05421766_103226</name>
</gene>
<dbReference type="EMBL" id="FTOB01000003">
    <property type="protein sequence ID" value="SIS66392.1"/>
    <property type="molecule type" value="Genomic_DNA"/>
</dbReference>
<dbReference type="InterPro" id="IPR059226">
    <property type="entry name" value="Choice_anch_Q_dom"/>
</dbReference>
<comment type="caution">
    <text evidence="1">The sequence shown here is derived from an EMBL/GenBank/DDBJ whole genome shotgun (WGS) entry which is preliminary data.</text>
</comment>
<accession>A0ABY1KQU7</accession>
<evidence type="ECO:0000313" key="2">
    <source>
        <dbReference type="Proteomes" id="UP000185728"/>
    </source>
</evidence>
<evidence type="ECO:0000313" key="1">
    <source>
        <dbReference type="EMBL" id="SIS66392.1"/>
    </source>
</evidence>
<name>A0ABY1KQU7_9FLAO</name>
<dbReference type="InterPro" id="IPR011050">
    <property type="entry name" value="Pectin_lyase_fold/virulence"/>
</dbReference>
<dbReference type="SUPFAM" id="SSF51126">
    <property type="entry name" value="Pectin lyase-like"/>
    <property type="match status" value="1"/>
</dbReference>
<dbReference type="NCBIfam" id="NF041518">
    <property type="entry name" value="choice_anch_Q"/>
    <property type="match status" value="1"/>
</dbReference>
<protein>
    <submittedName>
        <fullName evidence="1">Uncharacterized protein</fullName>
    </submittedName>
</protein>